<feature type="signal peptide" evidence="1">
    <location>
        <begin position="1"/>
        <end position="18"/>
    </location>
</feature>
<name>A0A930XW89_9FLAO</name>
<protein>
    <recommendedName>
        <fullName evidence="4">FecR protein domain-containing protein</fullName>
    </recommendedName>
</protein>
<evidence type="ECO:0000256" key="1">
    <source>
        <dbReference type="SAM" id="SignalP"/>
    </source>
</evidence>
<sequence length="125" mass="13906">MKKIVLLLLIGFSSFAQKAVYNKTNIEGKFKEYQTKSGNIIKLGDTITISLPRGENFTFITQGNVSVAAFMSNKKVIISKIRSVGTSKRGFKTYLLFGGYGFSGYIDYESALETGEIKDPFTSYK</sequence>
<dbReference type="RefSeq" id="WP_194312380.1">
    <property type="nucleotide sequence ID" value="NZ_JADHEC010000024.1"/>
</dbReference>
<dbReference type="EMBL" id="JADHEC010000024">
    <property type="protein sequence ID" value="MBF2709126.1"/>
    <property type="molecule type" value="Genomic_DNA"/>
</dbReference>
<proteinExistence type="predicted"/>
<keyword evidence="3" id="KW-1185">Reference proteome</keyword>
<keyword evidence="1" id="KW-0732">Signal</keyword>
<dbReference type="AlphaFoldDB" id="A0A930XW89"/>
<comment type="caution">
    <text evidence="2">The sequence shown here is derived from an EMBL/GenBank/DDBJ whole genome shotgun (WGS) entry which is preliminary data.</text>
</comment>
<organism evidence="2 3">
    <name type="scientific">Flavobacterium soyangense</name>
    <dbReference type="NCBI Taxonomy" id="2023265"/>
    <lineage>
        <taxon>Bacteria</taxon>
        <taxon>Pseudomonadati</taxon>
        <taxon>Bacteroidota</taxon>
        <taxon>Flavobacteriia</taxon>
        <taxon>Flavobacteriales</taxon>
        <taxon>Flavobacteriaceae</taxon>
        <taxon>Flavobacterium</taxon>
    </lineage>
</organism>
<evidence type="ECO:0000313" key="2">
    <source>
        <dbReference type="EMBL" id="MBF2709126.1"/>
    </source>
</evidence>
<accession>A0A930XW89</accession>
<dbReference type="Proteomes" id="UP000646211">
    <property type="component" value="Unassembled WGS sequence"/>
</dbReference>
<gene>
    <name evidence="2" type="ORF">IR213_11045</name>
</gene>
<evidence type="ECO:0008006" key="4">
    <source>
        <dbReference type="Google" id="ProtNLM"/>
    </source>
</evidence>
<reference evidence="2" key="1">
    <citation type="submission" date="2020-11" db="EMBL/GenBank/DDBJ databases">
        <title>Genome of Flavobacterium soyangense.</title>
        <authorList>
            <person name="Liu Q."/>
            <person name="Xin Y.-H."/>
        </authorList>
    </citation>
    <scope>NUCLEOTIDE SEQUENCE</scope>
    <source>
        <strain evidence="2">CGMCC 1.13493</strain>
    </source>
</reference>
<evidence type="ECO:0000313" key="3">
    <source>
        <dbReference type="Proteomes" id="UP000646211"/>
    </source>
</evidence>
<feature type="chain" id="PRO_5037863392" description="FecR protein domain-containing protein" evidence="1">
    <location>
        <begin position="19"/>
        <end position="125"/>
    </location>
</feature>